<dbReference type="KEGG" id="upv:EJN92_10655"/>
<evidence type="ECO:0000259" key="2">
    <source>
        <dbReference type="Pfam" id="PF07589"/>
    </source>
</evidence>
<dbReference type="EMBL" id="CP034464">
    <property type="protein sequence ID" value="AZP12422.1"/>
    <property type="molecule type" value="Genomic_DNA"/>
</dbReference>
<evidence type="ECO:0000256" key="1">
    <source>
        <dbReference type="SAM" id="Phobius"/>
    </source>
</evidence>
<evidence type="ECO:0000313" key="3">
    <source>
        <dbReference type="EMBL" id="AZP12422.1"/>
    </source>
</evidence>
<dbReference type="InterPro" id="IPR013424">
    <property type="entry name" value="Ice-binding_C"/>
</dbReference>
<keyword evidence="4" id="KW-1185">Reference proteome</keyword>
<gene>
    <name evidence="3" type="ORF">EJN92_10655</name>
</gene>
<sequence length="218" mass="23050">MISSANYCFNQGDKMKIKHLAQLALGFIFSAFVTTSAVAVPMTLEGMGKLSEWTDFERLLGEMPANPWGTSDTQHANRVGIYVSYANGLTGSATYSGVANSWGGCCNIGGGFPGLSPDTATGFFVGTGAYAGLHGLDNAGFILPMAWVDLRNEFTGNFDISYEEQGQSTWRADKGGWGSVVIALYSSAAPVTDVPEPGSLTLMGIALVGIAAIRRRRV</sequence>
<protein>
    <submittedName>
        <fullName evidence="3">PEP-CTERM sorting domain-containing protein</fullName>
    </submittedName>
</protein>
<dbReference type="Proteomes" id="UP000275663">
    <property type="component" value="Chromosome"/>
</dbReference>
<dbReference type="Pfam" id="PF07589">
    <property type="entry name" value="PEP-CTERM"/>
    <property type="match status" value="1"/>
</dbReference>
<organism evidence="3 4">
    <name type="scientific">Undibacterium parvum</name>
    <dbReference type="NCBI Taxonomy" id="401471"/>
    <lineage>
        <taxon>Bacteria</taxon>
        <taxon>Pseudomonadati</taxon>
        <taxon>Pseudomonadota</taxon>
        <taxon>Betaproteobacteria</taxon>
        <taxon>Burkholderiales</taxon>
        <taxon>Oxalobacteraceae</taxon>
        <taxon>Undibacterium</taxon>
    </lineage>
</organism>
<keyword evidence="1" id="KW-1133">Transmembrane helix</keyword>
<evidence type="ECO:0000313" key="4">
    <source>
        <dbReference type="Proteomes" id="UP000275663"/>
    </source>
</evidence>
<name>A0A3S9HJZ7_9BURK</name>
<keyword evidence="1" id="KW-0472">Membrane</keyword>
<feature type="domain" description="Ice-binding protein C-terminal" evidence="2">
    <location>
        <begin position="193"/>
        <end position="216"/>
    </location>
</feature>
<reference evidence="3 4" key="1">
    <citation type="journal article" date="2011" name="Int. J. Syst. Evol. Microbiol.">
        <title>Description of Undibacterium oligocarboniphilum sp. nov., isolated from purified water, and Undibacterium pigrum strain CCUG 49012 as the type strain of Undibacterium parvum sp. nov., and emended descriptions of the genus Undibacterium and the species Undibacterium pigrum.</title>
        <authorList>
            <person name="Eder W."/>
            <person name="Wanner G."/>
            <person name="Ludwig W."/>
            <person name="Busse H.J."/>
            <person name="Ziemke-Kageler F."/>
            <person name="Lang E."/>
        </authorList>
    </citation>
    <scope>NUCLEOTIDE SEQUENCE [LARGE SCALE GENOMIC DNA]</scope>
    <source>
        <strain evidence="3 4">DSM 23061</strain>
    </source>
</reference>
<keyword evidence="1" id="KW-0812">Transmembrane</keyword>
<dbReference type="AlphaFoldDB" id="A0A3S9HJZ7"/>
<proteinExistence type="predicted"/>
<accession>A0A3S9HJZ7</accession>
<feature type="transmembrane region" description="Helical" evidence="1">
    <location>
        <begin position="20"/>
        <end position="44"/>
    </location>
</feature>
<dbReference type="NCBIfam" id="TIGR02595">
    <property type="entry name" value="PEP_CTERM"/>
    <property type="match status" value="1"/>
</dbReference>